<dbReference type="EMBL" id="JBHSBU010000001">
    <property type="protein sequence ID" value="MFC4158785.1"/>
    <property type="molecule type" value="Genomic_DNA"/>
</dbReference>
<dbReference type="InterPro" id="IPR041256">
    <property type="entry name" value="CdiI_4"/>
</dbReference>
<sequence length="120" mass="13702">MDFPIVLRESLFPVQAFFNAMPARSLIRTLAAFCDGVGAGFNDAVCEFPDELEEGEVRFDGVRFEIFNESATISNLEFLDIVSRVCAIYAEQYPAERDIVRDMVERLTIRLRDDYTPHAQ</sequence>
<comment type="caution">
    <text evidence="1">The sequence shown here is derived from an EMBL/GenBank/DDBJ whole genome shotgun (WGS) entry which is preliminary data.</text>
</comment>
<organism evidence="1 2">
    <name type="scientific">Chitinimonas lacunae</name>
    <dbReference type="NCBI Taxonomy" id="1963018"/>
    <lineage>
        <taxon>Bacteria</taxon>
        <taxon>Pseudomonadati</taxon>
        <taxon>Pseudomonadota</taxon>
        <taxon>Betaproteobacteria</taxon>
        <taxon>Neisseriales</taxon>
        <taxon>Chitinibacteraceae</taxon>
        <taxon>Chitinimonas</taxon>
    </lineage>
</organism>
<gene>
    <name evidence="1" type="ORF">ACFOW7_05345</name>
</gene>
<proteinExistence type="predicted"/>
<keyword evidence="2" id="KW-1185">Reference proteome</keyword>
<protein>
    <recommendedName>
        <fullName evidence="3">CDI immunity protein domain-containing protein</fullName>
    </recommendedName>
</protein>
<dbReference type="RefSeq" id="WP_378161839.1">
    <property type="nucleotide sequence ID" value="NZ_JBHSBU010000001.1"/>
</dbReference>
<evidence type="ECO:0008006" key="3">
    <source>
        <dbReference type="Google" id="ProtNLM"/>
    </source>
</evidence>
<accession>A0ABV8MPI6</accession>
<dbReference type="CDD" id="cd20688">
    <property type="entry name" value="CdiI_Ecoli_Nm-like"/>
    <property type="match status" value="1"/>
</dbReference>
<reference evidence="2" key="1">
    <citation type="journal article" date="2019" name="Int. J. Syst. Evol. Microbiol.">
        <title>The Global Catalogue of Microorganisms (GCM) 10K type strain sequencing project: providing services to taxonomists for standard genome sequencing and annotation.</title>
        <authorList>
            <consortium name="The Broad Institute Genomics Platform"/>
            <consortium name="The Broad Institute Genome Sequencing Center for Infectious Disease"/>
            <person name="Wu L."/>
            <person name="Ma J."/>
        </authorList>
    </citation>
    <scope>NUCLEOTIDE SEQUENCE [LARGE SCALE GENOMIC DNA]</scope>
    <source>
        <strain evidence="2">LMG 29894</strain>
    </source>
</reference>
<evidence type="ECO:0000313" key="2">
    <source>
        <dbReference type="Proteomes" id="UP001595791"/>
    </source>
</evidence>
<dbReference type="Proteomes" id="UP001595791">
    <property type="component" value="Unassembled WGS sequence"/>
</dbReference>
<evidence type="ECO:0000313" key="1">
    <source>
        <dbReference type="EMBL" id="MFC4158785.1"/>
    </source>
</evidence>
<name>A0ABV8MPI6_9NEIS</name>